<dbReference type="EMBL" id="GAIX01011943">
    <property type="protein sequence ID" value="JAA80617.1"/>
    <property type="molecule type" value="Transcribed_RNA"/>
</dbReference>
<name>S4PTJ2_9NEOP</name>
<accession>S4PTJ2</accession>
<reference evidence="1" key="1">
    <citation type="journal article" date="2013" name="BMC Genomics">
        <title>Unscrambling butterfly oogenesis.</title>
        <authorList>
            <person name="Carter J.M."/>
            <person name="Baker S.C."/>
            <person name="Pink R."/>
            <person name="Carter D.R."/>
            <person name="Collins A."/>
            <person name="Tomlin J."/>
            <person name="Gibbs M."/>
            <person name="Breuker C.J."/>
        </authorList>
    </citation>
    <scope>NUCLEOTIDE SEQUENCE</scope>
    <source>
        <tissue evidence="1">Ovary</tissue>
    </source>
</reference>
<sequence>ILNTNPDKKLIYMQLLQQLMDHKEELVLDHEQLPLVLKTVLTNQSVGNKLFRKNCLLKLTGILTAET</sequence>
<proteinExistence type="predicted"/>
<protein>
    <submittedName>
        <fullName evidence="1">Uncharacterized protein</fullName>
    </submittedName>
</protein>
<feature type="non-terminal residue" evidence="1">
    <location>
        <position position="67"/>
    </location>
</feature>
<dbReference type="AlphaFoldDB" id="S4PTJ2"/>
<organism evidence="1">
    <name type="scientific">Pararge aegeria</name>
    <name type="common">speckled wood butterfly</name>
    <dbReference type="NCBI Taxonomy" id="116150"/>
    <lineage>
        <taxon>Eukaryota</taxon>
        <taxon>Metazoa</taxon>
        <taxon>Ecdysozoa</taxon>
        <taxon>Arthropoda</taxon>
        <taxon>Hexapoda</taxon>
        <taxon>Insecta</taxon>
        <taxon>Pterygota</taxon>
        <taxon>Neoptera</taxon>
        <taxon>Endopterygota</taxon>
        <taxon>Lepidoptera</taxon>
        <taxon>Glossata</taxon>
        <taxon>Ditrysia</taxon>
        <taxon>Papilionoidea</taxon>
        <taxon>Nymphalidae</taxon>
        <taxon>Satyrinae</taxon>
        <taxon>Satyrini</taxon>
        <taxon>Parargina</taxon>
        <taxon>Pararge</taxon>
    </lineage>
</organism>
<reference evidence="1" key="2">
    <citation type="submission" date="2013-05" db="EMBL/GenBank/DDBJ databases">
        <authorList>
            <person name="Carter J.-M."/>
            <person name="Baker S.C."/>
            <person name="Pink R."/>
            <person name="Carter D.R.F."/>
            <person name="Collins A."/>
            <person name="Tomlin J."/>
            <person name="Gibbs M."/>
            <person name="Breuker C.J."/>
        </authorList>
    </citation>
    <scope>NUCLEOTIDE SEQUENCE</scope>
    <source>
        <tissue evidence="1">Ovary</tissue>
    </source>
</reference>
<evidence type="ECO:0000313" key="1">
    <source>
        <dbReference type="EMBL" id="JAA80617.1"/>
    </source>
</evidence>
<feature type="non-terminal residue" evidence="1">
    <location>
        <position position="1"/>
    </location>
</feature>